<comment type="caution">
    <text evidence="1">The sequence shown here is derived from an EMBL/GenBank/DDBJ whole genome shotgun (WGS) entry which is preliminary data.</text>
</comment>
<proteinExistence type="predicted"/>
<dbReference type="Proteomes" id="UP000770661">
    <property type="component" value="Unassembled WGS sequence"/>
</dbReference>
<keyword evidence="2" id="KW-1185">Reference proteome</keyword>
<accession>A0A8J5CVP0</accession>
<evidence type="ECO:0000313" key="2">
    <source>
        <dbReference type="Proteomes" id="UP000770661"/>
    </source>
</evidence>
<protein>
    <submittedName>
        <fullName evidence="1">Uncharacterized protein</fullName>
    </submittedName>
</protein>
<gene>
    <name evidence="1" type="ORF">GWK47_006523</name>
</gene>
<evidence type="ECO:0000313" key="1">
    <source>
        <dbReference type="EMBL" id="KAG0721110.1"/>
    </source>
</evidence>
<name>A0A8J5CVP0_CHIOP</name>
<dbReference type="AlphaFoldDB" id="A0A8J5CVP0"/>
<reference evidence="1" key="1">
    <citation type="submission" date="2020-07" db="EMBL/GenBank/DDBJ databases">
        <title>The High-quality genome of the commercially important snow crab, Chionoecetes opilio.</title>
        <authorList>
            <person name="Jeong J.-H."/>
            <person name="Ryu S."/>
        </authorList>
    </citation>
    <scope>NUCLEOTIDE SEQUENCE</scope>
    <source>
        <strain evidence="1">MADBK_172401_WGS</strain>
        <tissue evidence="1">Digestive gland</tissue>
    </source>
</reference>
<dbReference type="EMBL" id="JACEEZ010011793">
    <property type="protein sequence ID" value="KAG0721110.1"/>
    <property type="molecule type" value="Genomic_DNA"/>
</dbReference>
<organism evidence="1 2">
    <name type="scientific">Chionoecetes opilio</name>
    <name type="common">Atlantic snow crab</name>
    <name type="synonym">Cancer opilio</name>
    <dbReference type="NCBI Taxonomy" id="41210"/>
    <lineage>
        <taxon>Eukaryota</taxon>
        <taxon>Metazoa</taxon>
        <taxon>Ecdysozoa</taxon>
        <taxon>Arthropoda</taxon>
        <taxon>Crustacea</taxon>
        <taxon>Multicrustacea</taxon>
        <taxon>Malacostraca</taxon>
        <taxon>Eumalacostraca</taxon>
        <taxon>Eucarida</taxon>
        <taxon>Decapoda</taxon>
        <taxon>Pleocyemata</taxon>
        <taxon>Brachyura</taxon>
        <taxon>Eubrachyura</taxon>
        <taxon>Majoidea</taxon>
        <taxon>Majidae</taxon>
        <taxon>Chionoecetes</taxon>
    </lineage>
</organism>
<sequence>MVGNQAKRTQTTDKKGQMDCEVIFSRLMILIHYRDIDVNSVMGYELAPLPTSLFDGTKDQPEMRIAKAKATLKKTLQPQSAQGLHDLWSGEHCKEHVITLTTPNHYRDVVLNVAHNKEQLIEMITEELLNRTQGLRLPNRLVVTGKADTPVEVWQGVRVERSDLQTNHEEADVIILHQVVQFVSNTRKTIKHAMGRKLDQTTACQISIQTFWVSSMGRKSAASVHQLKTLPLQVKRFFENVRRAHFKHEILGVGTDWRGTRYGPSEKKLGI</sequence>